<evidence type="ECO:0000313" key="2">
    <source>
        <dbReference type="EMBL" id="RCI06871.1"/>
    </source>
</evidence>
<accession>A0A367KXE4</accession>
<feature type="region of interest" description="Disordered" evidence="1">
    <location>
        <begin position="1"/>
        <end position="34"/>
    </location>
</feature>
<comment type="caution">
    <text evidence="2">The sequence shown here is derived from an EMBL/GenBank/DDBJ whole genome shotgun (WGS) entry which is preliminary data.</text>
</comment>
<dbReference type="AlphaFoldDB" id="A0A367KXE4"/>
<dbReference type="OrthoDB" id="2287558at2759"/>
<reference evidence="2 3" key="1">
    <citation type="journal article" date="2018" name="G3 (Bethesda)">
        <title>Phylogenetic and Phylogenomic Definition of Rhizopus Species.</title>
        <authorList>
            <person name="Gryganskyi A.P."/>
            <person name="Golan J."/>
            <person name="Dolatabadi S."/>
            <person name="Mondo S."/>
            <person name="Robb S."/>
            <person name="Idnurm A."/>
            <person name="Muszewska A."/>
            <person name="Steczkiewicz K."/>
            <person name="Masonjones S."/>
            <person name="Liao H.L."/>
            <person name="Gajdeczka M.T."/>
            <person name="Anike F."/>
            <person name="Vuek A."/>
            <person name="Anishchenko I.M."/>
            <person name="Voigt K."/>
            <person name="de Hoog G.S."/>
            <person name="Smith M.E."/>
            <person name="Heitman J."/>
            <person name="Vilgalys R."/>
            <person name="Stajich J.E."/>
        </authorList>
    </citation>
    <scope>NUCLEOTIDE SEQUENCE [LARGE SCALE GENOMIC DNA]</scope>
    <source>
        <strain evidence="2 3">LSU 92-RS-03</strain>
    </source>
</reference>
<sequence length="295" mass="33988">MLSRLIKKTNAYTNKNSSRNKKTKKAKEKKQEDEEKRQIVPRLFSLCPVPSLKWRFISLNPNSISAFAGIKLPNMYEAKREMFNKIFDFERLRISRTNRYAADVIIRKSSQTNPEDFAHYFDQEVPTTLLRDVLNSEDLDNISLCAIDPNRNQVFVASYGGGSRRHMKKEIERMAAEDMGDTLLNISTAKTVNMSTYLHYVIYILLNLDKILCFNGVQRARAEMTNILLDGEAVNDDSNKQTIQESAKRISKHWKPEKFSQNKDKLPIISFDKGMFGKDSIKFKGLSTGVTDVLW</sequence>
<organism evidence="2 3">
    <name type="scientific">Rhizopus stolonifer</name>
    <name type="common">Rhizopus nigricans</name>
    <dbReference type="NCBI Taxonomy" id="4846"/>
    <lineage>
        <taxon>Eukaryota</taxon>
        <taxon>Fungi</taxon>
        <taxon>Fungi incertae sedis</taxon>
        <taxon>Mucoromycota</taxon>
        <taxon>Mucoromycotina</taxon>
        <taxon>Mucoromycetes</taxon>
        <taxon>Mucorales</taxon>
        <taxon>Mucorineae</taxon>
        <taxon>Rhizopodaceae</taxon>
        <taxon>Rhizopus</taxon>
    </lineage>
</organism>
<gene>
    <name evidence="2" type="ORF">CU098_013908</name>
</gene>
<dbReference type="EMBL" id="PJQM01000072">
    <property type="protein sequence ID" value="RCI06871.1"/>
    <property type="molecule type" value="Genomic_DNA"/>
</dbReference>
<evidence type="ECO:0000256" key="1">
    <source>
        <dbReference type="SAM" id="MobiDB-lite"/>
    </source>
</evidence>
<proteinExistence type="predicted"/>
<protein>
    <submittedName>
        <fullName evidence="2">Uncharacterized protein</fullName>
    </submittedName>
</protein>
<keyword evidence="3" id="KW-1185">Reference proteome</keyword>
<dbReference type="Proteomes" id="UP000253551">
    <property type="component" value="Unassembled WGS sequence"/>
</dbReference>
<name>A0A367KXE4_RHIST</name>
<dbReference type="STRING" id="4846.A0A367KXE4"/>
<evidence type="ECO:0000313" key="3">
    <source>
        <dbReference type="Proteomes" id="UP000253551"/>
    </source>
</evidence>
<feature type="compositionally biased region" description="Basic residues" evidence="1">
    <location>
        <begin position="18"/>
        <end position="28"/>
    </location>
</feature>